<gene>
    <name evidence="2" type="ORF">J0M35_04315</name>
</gene>
<organism evidence="2 3">
    <name type="scientific">Candidatus Obscuribacter phosphatis</name>
    <dbReference type="NCBI Taxonomy" id="1906157"/>
    <lineage>
        <taxon>Bacteria</taxon>
        <taxon>Bacillati</taxon>
        <taxon>Candidatus Melainabacteria</taxon>
        <taxon>Candidatus Obscuribacterales</taxon>
        <taxon>Candidatus Obscuribacteraceae</taxon>
        <taxon>Candidatus Obscuribacter</taxon>
    </lineage>
</organism>
<comment type="caution">
    <text evidence="2">The sequence shown here is derived from an EMBL/GenBank/DDBJ whole genome shotgun (WGS) entry which is preliminary data.</text>
</comment>
<evidence type="ECO:0000313" key="2">
    <source>
        <dbReference type="EMBL" id="MBN8659561.1"/>
    </source>
</evidence>
<dbReference type="EMBL" id="JAFLCK010000004">
    <property type="protein sequence ID" value="MBN8659561.1"/>
    <property type="molecule type" value="Genomic_DNA"/>
</dbReference>
<dbReference type="Pfam" id="PF22551">
    <property type="entry name" value="TY-Chap1"/>
    <property type="match status" value="1"/>
</dbReference>
<evidence type="ECO:0000259" key="1">
    <source>
        <dbReference type="Pfam" id="PF22551"/>
    </source>
</evidence>
<name>A0A8J7PBB8_9BACT</name>
<sequence>MGIFGAEKVSQVTAQDAKAMVESYFEKRGMKAADFQLSDAGGLGWWLMEGSAKVYILVQEGPKDVRGRSSSLIRITSPLVHVPESNKELFYRRLLDLNANLSLCALSTHEDVVLVVAQRPTANLDQEELDDLVWHVAYVADLLDNKLAEEYGCRLYKG</sequence>
<accession>A0A8J7PBB8</accession>
<reference evidence="2" key="1">
    <citation type="submission" date="2021-02" db="EMBL/GenBank/DDBJ databases">
        <title>Genome-Resolved Metagenomics of a Microbial Community Performing Photosynthetic Biological Nutrient Removal.</title>
        <authorList>
            <person name="Mcdaniel E.A."/>
        </authorList>
    </citation>
    <scope>NUCLEOTIDE SEQUENCE</scope>
    <source>
        <strain evidence="2">UWPOB_OBS1</strain>
    </source>
</reference>
<dbReference type="Proteomes" id="UP000664277">
    <property type="component" value="Unassembled WGS sequence"/>
</dbReference>
<dbReference type="AlphaFoldDB" id="A0A8J7PBB8"/>
<dbReference type="Gene3D" id="3.30.1460.10">
    <property type="match status" value="1"/>
</dbReference>
<evidence type="ECO:0000313" key="3">
    <source>
        <dbReference type="Proteomes" id="UP000664277"/>
    </source>
</evidence>
<proteinExistence type="predicted"/>
<feature type="domain" description="TY-Chap central" evidence="1">
    <location>
        <begin position="47"/>
        <end position="154"/>
    </location>
</feature>
<dbReference type="InterPro" id="IPR054343">
    <property type="entry name" value="TY-Chap_M"/>
</dbReference>
<dbReference type="SUPFAM" id="SSF69635">
    <property type="entry name" value="Type III secretory system chaperone-like"/>
    <property type="match status" value="1"/>
</dbReference>
<protein>
    <submittedName>
        <fullName evidence="2">YbjN domain-containing protein</fullName>
    </submittedName>
</protein>
<dbReference type="CDD" id="cd17036">
    <property type="entry name" value="T3SC_YbjN-like_1"/>
    <property type="match status" value="1"/>
</dbReference>